<sequence length="454" mass="49917">MNLRKRILAAAGILAALGGVAFFAAQSRMMPGVIPENALLVRPTLTLWYTDEALEDYLASVALDYMEEYDVRVVPVLTSGLEYLEAVNEASLREENAPDLYLVTNDSLERAYLAGLAAPIGDPAGAVTQERFPQTALDAVTCQGRLVAYPFYFETSALVYNRTYLEQAASESGVSLQDLIPETIDDILSFADSYNASEAVEAVFKWDVSDIFYNYFFAGNYIDVGGPCGDDASSIDIYNPEAVKGLKAYQDLNQFFSIDAEESSYDAVVADFLEGRLVFTVATTDMLSRIARAASEGTFSCEYGTVALPDVDEEILTRGLSVTNAVAVNGYGEKQELANEFAAWLVTDGTDTMYGRTGRLPAVNGARIEAEGAKGFLEEYAKSVPMPKLMRTANFWVQMEIACQKIWTGENVSDILKSLSEQLMTQVTGTEYVEEEYIEVPEEEETEYIDEGMD</sequence>
<gene>
    <name evidence="4" type="ORF">H9763_01090</name>
</gene>
<evidence type="ECO:0000256" key="2">
    <source>
        <dbReference type="ARBA" id="ARBA00022448"/>
    </source>
</evidence>
<comment type="caution">
    <text evidence="4">The sequence shown here is derived from an EMBL/GenBank/DDBJ whole genome shotgun (WGS) entry which is preliminary data.</text>
</comment>
<dbReference type="Gene3D" id="3.40.190.10">
    <property type="entry name" value="Periplasmic binding protein-like II"/>
    <property type="match status" value="2"/>
</dbReference>
<accession>A0A9D2MNK5</accession>
<dbReference type="GO" id="GO:0042956">
    <property type="term" value="P:maltodextrin transmembrane transport"/>
    <property type="evidence" value="ECO:0007669"/>
    <property type="project" value="TreeGrafter"/>
</dbReference>
<keyword evidence="3" id="KW-0732">Signal</keyword>
<name>A0A9D2MNK5_9FIRM</name>
<dbReference type="GO" id="GO:0055052">
    <property type="term" value="C:ATP-binding cassette (ABC) transporter complex, substrate-binding subunit-containing"/>
    <property type="evidence" value="ECO:0007669"/>
    <property type="project" value="TreeGrafter"/>
</dbReference>
<dbReference type="Proteomes" id="UP000886883">
    <property type="component" value="Unassembled WGS sequence"/>
</dbReference>
<evidence type="ECO:0000256" key="1">
    <source>
        <dbReference type="ARBA" id="ARBA00008520"/>
    </source>
</evidence>
<protein>
    <submittedName>
        <fullName evidence="4">Extracellular solute-binding protein</fullName>
    </submittedName>
</protein>
<dbReference type="GO" id="GO:1901982">
    <property type="term" value="F:maltose binding"/>
    <property type="evidence" value="ECO:0007669"/>
    <property type="project" value="TreeGrafter"/>
</dbReference>
<evidence type="ECO:0000313" key="5">
    <source>
        <dbReference type="Proteomes" id="UP000886883"/>
    </source>
</evidence>
<dbReference type="PANTHER" id="PTHR30061:SF50">
    <property type="entry name" value="MALTOSE_MALTODEXTRIN-BINDING PERIPLASMIC PROTEIN"/>
    <property type="match status" value="1"/>
</dbReference>
<reference evidence="4" key="1">
    <citation type="journal article" date="2021" name="PeerJ">
        <title>Extensive microbial diversity within the chicken gut microbiome revealed by metagenomics and culture.</title>
        <authorList>
            <person name="Gilroy R."/>
            <person name="Ravi A."/>
            <person name="Getino M."/>
            <person name="Pursley I."/>
            <person name="Horton D.L."/>
            <person name="Alikhan N.F."/>
            <person name="Baker D."/>
            <person name="Gharbi K."/>
            <person name="Hall N."/>
            <person name="Watson M."/>
            <person name="Adriaenssens E.M."/>
            <person name="Foster-Nyarko E."/>
            <person name="Jarju S."/>
            <person name="Secka A."/>
            <person name="Antonio M."/>
            <person name="Oren A."/>
            <person name="Chaudhuri R.R."/>
            <person name="La Ragione R."/>
            <person name="Hildebrand F."/>
            <person name="Pallen M.J."/>
        </authorList>
    </citation>
    <scope>NUCLEOTIDE SEQUENCE</scope>
    <source>
        <strain evidence="4">USAMLcec3-2134</strain>
    </source>
</reference>
<reference evidence="4" key="2">
    <citation type="submission" date="2021-04" db="EMBL/GenBank/DDBJ databases">
        <authorList>
            <person name="Gilroy R."/>
        </authorList>
    </citation>
    <scope>NUCLEOTIDE SEQUENCE</scope>
    <source>
        <strain evidence="4">USAMLcec3-2134</strain>
    </source>
</reference>
<dbReference type="GO" id="GO:0015768">
    <property type="term" value="P:maltose transport"/>
    <property type="evidence" value="ECO:0007669"/>
    <property type="project" value="TreeGrafter"/>
</dbReference>
<proteinExistence type="inferred from homology"/>
<organism evidence="4 5">
    <name type="scientific">Candidatus Eisenbergiella merdigallinarum</name>
    <dbReference type="NCBI Taxonomy" id="2838552"/>
    <lineage>
        <taxon>Bacteria</taxon>
        <taxon>Bacillati</taxon>
        <taxon>Bacillota</taxon>
        <taxon>Clostridia</taxon>
        <taxon>Lachnospirales</taxon>
        <taxon>Lachnospiraceae</taxon>
        <taxon>Eisenbergiella</taxon>
    </lineage>
</organism>
<dbReference type="Pfam" id="PF01547">
    <property type="entry name" value="SBP_bac_1"/>
    <property type="match status" value="1"/>
</dbReference>
<dbReference type="SUPFAM" id="SSF53850">
    <property type="entry name" value="Periplasmic binding protein-like II"/>
    <property type="match status" value="1"/>
</dbReference>
<dbReference type="AlphaFoldDB" id="A0A9D2MNK5"/>
<dbReference type="PANTHER" id="PTHR30061">
    <property type="entry name" value="MALTOSE-BINDING PERIPLASMIC PROTEIN"/>
    <property type="match status" value="1"/>
</dbReference>
<comment type="similarity">
    <text evidence="1">Belongs to the bacterial solute-binding protein 1 family.</text>
</comment>
<dbReference type="EMBL" id="DWXE01000005">
    <property type="protein sequence ID" value="HJB90047.1"/>
    <property type="molecule type" value="Genomic_DNA"/>
</dbReference>
<evidence type="ECO:0000256" key="3">
    <source>
        <dbReference type="ARBA" id="ARBA00022729"/>
    </source>
</evidence>
<evidence type="ECO:0000313" key="4">
    <source>
        <dbReference type="EMBL" id="HJB90047.1"/>
    </source>
</evidence>
<keyword evidence="2" id="KW-0813">Transport</keyword>
<dbReference type="InterPro" id="IPR006059">
    <property type="entry name" value="SBP"/>
</dbReference>